<organism evidence="1 2">
    <name type="scientific">Simkania negevensis (strain ATCC VR-1471 / DSM 27360 / Z)</name>
    <dbReference type="NCBI Taxonomy" id="331113"/>
    <lineage>
        <taxon>Bacteria</taxon>
        <taxon>Pseudomonadati</taxon>
        <taxon>Chlamydiota</taxon>
        <taxon>Chlamydiia</taxon>
        <taxon>Parachlamydiales</taxon>
        <taxon>Simkaniaceae</taxon>
        <taxon>Simkania</taxon>
    </lineage>
</organism>
<dbReference type="Proteomes" id="UP000000496">
    <property type="component" value="Chromosome gsn.131"/>
</dbReference>
<protein>
    <recommendedName>
        <fullName evidence="3">DUF3108 domain-containing protein</fullName>
    </recommendedName>
</protein>
<sequence>MQLLRLFLFSCLFIAPLVGKESPPSKISKEPVPSKVTYVYKKDIEGRTSETTWILQEKDKNVHIQGISGNGETLIITSPPINTQSFSYQSKNEKNEYYIHRDGPYLFAKRNDQGGVTQKEFNIGDDLWIQEFDFTFRPFILSAADSLKFYIVHPTKLSLHHMIATKSPRLEQVEIKGETHDAIKVKVTLTGLKKMFWKAELWFERNTGDLLKYMANEGPNTPTSIITLFSKKEE</sequence>
<dbReference type="RefSeq" id="WP_013943714.1">
    <property type="nucleotide sequence ID" value="NC_015713.1"/>
</dbReference>
<dbReference type="OrthoDB" id="5405739at2"/>
<dbReference type="KEGG" id="sng:SNE_A13700"/>
<accession>F8L8V4</accession>
<dbReference type="HOGENOM" id="CLU_1184416_0_0_0"/>
<name>F8L8V4_SIMNZ</name>
<reference evidence="1 2" key="2">
    <citation type="journal article" date="2011" name="Mol. Biol. Evol.">
        <title>Unity in variety--the pan-genome of the Chlamydiae.</title>
        <authorList>
            <person name="Collingro A."/>
            <person name="Tischler P."/>
            <person name="Weinmaier T."/>
            <person name="Penz T."/>
            <person name="Heinz E."/>
            <person name="Brunham R.C."/>
            <person name="Read T.D."/>
            <person name="Bavoil P.M."/>
            <person name="Sachse K."/>
            <person name="Kahane S."/>
            <person name="Friedman M.G."/>
            <person name="Rattei T."/>
            <person name="Myers G.S."/>
            <person name="Horn M."/>
        </authorList>
    </citation>
    <scope>NUCLEOTIDE SEQUENCE [LARGE SCALE GENOMIC DNA]</scope>
    <source>
        <strain evidence="2">ATCC VR-1471 / Z</strain>
    </source>
</reference>
<dbReference type="eggNOG" id="ENOG5033DEE">
    <property type="taxonomic scope" value="Bacteria"/>
</dbReference>
<gene>
    <name evidence="1" type="ordered locus">SNE_A13700</name>
</gene>
<evidence type="ECO:0000313" key="2">
    <source>
        <dbReference type="Proteomes" id="UP000000496"/>
    </source>
</evidence>
<keyword evidence="2" id="KW-1185">Reference proteome</keyword>
<dbReference type="STRING" id="331113.SNE_A13700"/>
<reference key="1">
    <citation type="journal article" date="2011" name="Mol. Biol. Evol.">
        <title>Unity in variety -- the pan-genome of the Chlamydiae.</title>
        <authorList>
            <person name="Collingro A."/>
            <person name="Tischler P."/>
            <person name="Weinmaier T."/>
            <person name="Penz T."/>
            <person name="Heinz E."/>
            <person name="Brunham R.C."/>
            <person name="Read T.D."/>
            <person name="Bavoil P.M."/>
            <person name="Sachse K."/>
            <person name="Kahane S."/>
            <person name="Friedman M.G."/>
            <person name="Rattei T."/>
            <person name="Myers G.S.A."/>
            <person name="Horn M."/>
        </authorList>
    </citation>
    <scope>NUCLEOTIDE SEQUENCE</scope>
    <source>
        <strain>Z</strain>
    </source>
</reference>
<dbReference type="EMBL" id="FR872582">
    <property type="protein sequence ID" value="CCB89247.1"/>
    <property type="molecule type" value="Genomic_DNA"/>
</dbReference>
<dbReference type="AlphaFoldDB" id="F8L8V4"/>
<proteinExistence type="predicted"/>
<evidence type="ECO:0000313" key="1">
    <source>
        <dbReference type="EMBL" id="CCB89247.1"/>
    </source>
</evidence>
<evidence type="ECO:0008006" key="3">
    <source>
        <dbReference type="Google" id="ProtNLM"/>
    </source>
</evidence>